<proteinExistence type="predicted"/>
<sequence length="174" mass="20622">MRVNIKARMIDTKLRVALYAMTEFAMSKLVPSTRLRNNVSINVHLKHHCEGGEAMLEDYANPYRPRDFKVIIDHHRAEIDDYGRERDATEWAHEILKTLAHEMVHVKQYLTGELMMRKRGLCWRKSVLTSDSTTYEEYFELPYEIEAYGREKGLLARFLIKWTEIEKELGINFK</sequence>
<reference evidence="1" key="1">
    <citation type="submission" date="2018-05" db="EMBL/GenBank/DDBJ databases">
        <authorList>
            <person name="Lanie J.A."/>
            <person name="Ng W.-L."/>
            <person name="Kazmierczak K.M."/>
            <person name="Andrzejewski T.M."/>
            <person name="Davidsen T.M."/>
            <person name="Wayne K.J."/>
            <person name="Tettelin H."/>
            <person name="Glass J.I."/>
            <person name="Rusch D."/>
            <person name="Podicherti R."/>
            <person name="Tsui H.-C.T."/>
            <person name="Winkler M.E."/>
        </authorList>
    </citation>
    <scope>NUCLEOTIDE SEQUENCE</scope>
</reference>
<evidence type="ECO:0000313" key="1">
    <source>
        <dbReference type="EMBL" id="SVB87025.1"/>
    </source>
</evidence>
<dbReference type="EMBL" id="UINC01061445">
    <property type="protein sequence ID" value="SVB87025.1"/>
    <property type="molecule type" value="Genomic_DNA"/>
</dbReference>
<organism evidence="1">
    <name type="scientific">marine metagenome</name>
    <dbReference type="NCBI Taxonomy" id="408172"/>
    <lineage>
        <taxon>unclassified sequences</taxon>
        <taxon>metagenomes</taxon>
        <taxon>ecological metagenomes</taxon>
    </lineage>
</organism>
<protein>
    <submittedName>
        <fullName evidence="1">Uncharacterized protein</fullName>
    </submittedName>
</protein>
<accession>A0A382HIY5</accession>
<gene>
    <name evidence="1" type="ORF">METZ01_LOCUS239879</name>
</gene>
<name>A0A382HIY5_9ZZZZ</name>
<dbReference type="AlphaFoldDB" id="A0A382HIY5"/>